<evidence type="ECO:0000313" key="1">
    <source>
        <dbReference type="EMBL" id="KAK8094709.1"/>
    </source>
</evidence>
<keyword evidence="2" id="KW-1185">Reference proteome</keyword>
<proteinExistence type="predicted"/>
<protein>
    <submittedName>
        <fullName evidence="1">Uncharacterized protein</fullName>
    </submittedName>
</protein>
<gene>
    <name evidence="1" type="ORF">PG997_001394</name>
</gene>
<sequence>MARALGVPAPELRSSLEPTIYELRPILDGEHMMLVRFDAAFGFESGRDGDNVQVGQGQGQGQEKMVKRVGLNRLRWLAC</sequence>
<dbReference type="Proteomes" id="UP001433268">
    <property type="component" value="Unassembled WGS sequence"/>
</dbReference>
<comment type="caution">
    <text evidence="1">The sequence shown here is derived from an EMBL/GenBank/DDBJ whole genome shotgun (WGS) entry which is preliminary data.</text>
</comment>
<accession>A0ABR1XDK1</accession>
<reference evidence="1 2" key="1">
    <citation type="submission" date="2023-01" db="EMBL/GenBank/DDBJ databases">
        <title>Analysis of 21 Apiospora genomes using comparative genomics revels a genus with tremendous synthesis potential of carbohydrate active enzymes and secondary metabolites.</title>
        <authorList>
            <person name="Sorensen T."/>
        </authorList>
    </citation>
    <scope>NUCLEOTIDE SEQUENCE [LARGE SCALE GENOMIC DNA]</scope>
    <source>
        <strain evidence="1 2">CBS 114990</strain>
    </source>
</reference>
<evidence type="ECO:0000313" key="2">
    <source>
        <dbReference type="Proteomes" id="UP001433268"/>
    </source>
</evidence>
<dbReference type="RefSeq" id="XP_066675482.1">
    <property type="nucleotide sequence ID" value="XM_066805709.1"/>
</dbReference>
<dbReference type="EMBL" id="JAQQWN010000002">
    <property type="protein sequence ID" value="KAK8094709.1"/>
    <property type="molecule type" value="Genomic_DNA"/>
</dbReference>
<organism evidence="1 2">
    <name type="scientific">Apiospora hydei</name>
    <dbReference type="NCBI Taxonomy" id="1337664"/>
    <lineage>
        <taxon>Eukaryota</taxon>
        <taxon>Fungi</taxon>
        <taxon>Dikarya</taxon>
        <taxon>Ascomycota</taxon>
        <taxon>Pezizomycotina</taxon>
        <taxon>Sordariomycetes</taxon>
        <taxon>Xylariomycetidae</taxon>
        <taxon>Amphisphaeriales</taxon>
        <taxon>Apiosporaceae</taxon>
        <taxon>Apiospora</taxon>
    </lineage>
</organism>
<dbReference type="GeneID" id="92038769"/>
<name>A0ABR1XDK1_9PEZI</name>